<evidence type="ECO:0000313" key="1">
    <source>
        <dbReference type="EMBL" id="MFC3136635.1"/>
    </source>
</evidence>
<dbReference type="EMBL" id="JBHRTD010000001">
    <property type="protein sequence ID" value="MFC3136635.1"/>
    <property type="molecule type" value="Genomic_DNA"/>
</dbReference>
<dbReference type="RefSeq" id="WP_248936438.1">
    <property type="nucleotide sequence ID" value="NZ_JAKILF010000005.1"/>
</dbReference>
<accession>A0ABV7G5P9</accession>
<keyword evidence="2" id="KW-1185">Reference proteome</keyword>
<comment type="caution">
    <text evidence="1">The sequence shown here is derived from an EMBL/GenBank/DDBJ whole genome shotgun (WGS) entry which is preliminary data.</text>
</comment>
<reference evidence="2" key="1">
    <citation type="journal article" date="2019" name="Int. J. Syst. Evol. Microbiol.">
        <title>The Global Catalogue of Microorganisms (GCM) 10K type strain sequencing project: providing services to taxonomists for standard genome sequencing and annotation.</title>
        <authorList>
            <consortium name="The Broad Institute Genomics Platform"/>
            <consortium name="The Broad Institute Genome Sequencing Center for Infectious Disease"/>
            <person name="Wu L."/>
            <person name="Ma J."/>
        </authorList>
    </citation>
    <scope>NUCLEOTIDE SEQUENCE [LARGE SCALE GENOMIC DNA]</scope>
    <source>
        <strain evidence="2">KCTC 52277</strain>
    </source>
</reference>
<protein>
    <submittedName>
        <fullName evidence="1">Uncharacterized protein</fullName>
    </submittedName>
</protein>
<evidence type="ECO:0000313" key="2">
    <source>
        <dbReference type="Proteomes" id="UP001595621"/>
    </source>
</evidence>
<sequence>MTDFIDQIAAADAAIFDALGDWLTVNDVTQIRALPEIENVEQLPGWQREMRLLVTEADSTKLAVGDSAKYRYRNYTIVSESPPLDGLVTLQLQSEGAR</sequence>
<gene>
    <name evidence="1" type="ORF">ACFOE0_00320</name>
</gene>
<proteinExistence type="predicted"/>
<dbReference type="Proteomes" id="UP001595621">
    <property type="component" value="Unassembled WGS sequence"/>
</dbReference>
<name>A0ABV7G5P9_9GAMM</name>
<organism evidence="1 2">
    <name type="scientific">Shewanella submarina</name>
    <dbReference type="NCBI Taxonomy" id="2016376"/>
    <lineage>
        <taxon>Bacteria</taxon>
        <taxon>Pseudomonadati</taxon>
        <taxon>Pseudomonadota</taxon>
        <taxon>Gammaproteobacteria</taxon>
        <taxon>Alteromonadales</taxon>
        <taxon>Shewanellaceae</taxon>
        <taxon>Shewanella</taxon>
    </lineage>
</organism>